<proteinExistence type="predicted"/>
<sequence>MGLNVIEPLLANGPWALALGLVVPVVALVVMFLWALRGVPAETRPEVIRAMAELVRALRGRRLP</sequence>
<organism evidence="2 3">
    <name type="scientific">Phytohabitans kaempferiae</name>
    <dbReference type="NCBI Taxonomy" id="1620943"/>
    <lineage>
        <taxon>Bacteria</taxon>
        <taxon>Bacillati</taxon>
        <taxon>Actinomycetota</taxon>
        <taxon>Actinomycetes</taxon>
        <taxon>Micromonosporales</taxon>
        <taxon>Micromonosporaceae</taxon>
    </lineage>
</organism>
<gene>
    <name evidence="2" type="ORF">ACFFIA_34560</name>
</gene>
<keyword evidence="1" id="KW-1133">Transmembrane helix</keyword>
<name>A0ABV6MDG2_9ACTN</name>
<evidence type="ECO:0000313" key="2">
    <source>
        <dbReference type="EMBL" id="MFC0532755.1"/>
    </source>
</evidence>
<dbReference type="RefSeq" id="WP_377259408.1">
    <property type="nucleotide sequence ID" value="NZ_JBHLUH010000074.1"/>
</dbReference>
<dbReference type="Proteomes" id="UP001589867">
    <property type="component" value="Unassembled WGS sequence"/>
</dbReference>
<evidence type="ECO:0000256" key="1">
    <source>
        <dbReference type="SAM" id="Phobius"/>
    </source>
</evidence>
<protein>
    <submittedName>
        <fullName evidence="2">Uncharacterized protein</fullName>
    </submittedName>
</protein>
<accession>A0ABV6MDG2</accession>
<comment type="caution">
    <text evidence="2">The sequence shown here is derived from an EMBL/GenBank/DDBJ whole genome shotgun (WGS) entry which is preliminary data.</text>
</comment>
<dbReference type="EMBL" id="JBHLUH010000074">
    <property type="protein sequence ID" value="MFC0532755.1"/>
    <property type="molecule type" value="Genomic_DNA"/>
</dbReference>
<feature type="transmembrane region" description="Helical" evidence="1">
    <location>
        <begin position="15"/>
        <end position="36"/>
    </location>
</feature>
<reference evidence="2 3" key="1">
    <citation type="submission" date="2024-09" db="EMBL/GenBank/DDBJ databases">
        <authorList>
            <person name="Sun Q."/>
            <person name="Mori K."/>
        </authorList>
    </citation>
    <scope>NUCLEOTIDE SEQUENCE [LARGE SCALE GENOMIC DNA]</scope>
    <source>
        <strain evidence="2 3">TBRC 3947</strain>
    </source>
</reference>
<keyword evidence="1" id="KW-0812">Transmembrane</keyword>
<keyword evidence="3" id="KW-1185">Reference proteome</keyword>
<keyword evidence="1" id="KW-0472">Membrane</keyword>
<evidence type="ECO:0000313" key="3">
    <source>
        <dbReference type="Proteomes" id="UP001589867"/>
    </source>
</evidence>